<evidence type="ECO:0000256" key="5">
    <source>
        <dbReference type="ARBA" id="ARBA00022729"/>
    </source>
</evidence>
<organism evidence="11">
    <name type="scientific">Trypanosoma brucei</name>
    <dbReference type="NCBI Taxonomy" id="5691"/>
    <lineage>
        <taxon>Eukaryota</taxon>
        <taxon>Discoba</taxon>
        <taxon>Euglenozoa</taxon>
        <taxon>Kinetoplastea</taxon>
        <taxon>Metakinetoplastina</taxon>
        <taxon>Trypanosomatida</taxon>
        <taxon>Trypanosomatidae</taxon>
        <taxon>Trypanosoma</taxon>
    </lineage>
</organism>
<evidence type="ECO:0000256" key="2">
    <source>
        <dbReference type="ARBA" id="ARBA00004609"/>
    </source>
</evidence>
<protein>
    <submittedName>
        <fullName evidence="11">Variant surface glycoprotein 1125.523</fullName>
    </submittedName>
</protein>
<keyword evidence="8" id="KW-0449">Lipoprotein</keyword>
<comment type="subcellular location">
    <subcellularLocation>
        <location evidence="2">Cell membrane</location>
        <topology evidence="2">Lipid-anchor</topology>
        <topology evidence="2">GPI-anchor</topology>
    </subcellularLocation>
</comment>
<evidence type="ECO:0000259" key="10">
    <source>
        <dbReference type="Pfam" id="PF13206"/>
    </source>
</evidence>
<keyword evidence="3" id="KW-1003">Cell membrane</keyword>
<dbReference type="GO" id="GO:0005886">
    <property type="term" value="C:plasma membrane"/>
    <property type="evidence" value="ECO:0007669"/>
    <property type="project" value="UniProtKB-SubCell"/>
</dbReference>
<name>A0A1J0R4D5_9TRYP</name>
<evidence type="ECO:0000256" key="6">
    <source>
        <dbReference type="ARBA" id="ARBA00023136"/>
    </source>
</evidence>
<dbReference type="AlphaFoldDB" id="A0A1J0R4D5"/>
<dbReference type="GO" id="GO:0098552">
    <property type="term" value="C:side of membrane"/>
    <property type="evidence" value="ECO:0007669"/>
    <property type="project" value="UniProtKB-KW"/>
</dbReference>
<dbReference type="InterPro" id="IPR025932">
    <property type="entry name" value="Trypano_VSG_B_N_dom"/>
</dbReference>
<evidence type="ECO:0000256" key="3">
    <source>
        <dbReference type="ARBA" id="ARBA00022475"/>
    </source>
</evidence>
<keyword evidence="5" id="KW-0732">Signal</keyword>
<comment type="function">
    <text evidence="1">VSG forms a coat on the surface of the parasite. The trypanosome evades the immune response of the host by expressing a series of antigenically distinct VSGs from an estimated 1000 VSG genes.</text>
</comment>
<sequence length="543" mass="57901">MPATNPDSRNDSKETSNIFQREKLILAAAIIILNFNAANAAAPAAGVNSKLFNLLCKAITAKIPEKPQDPNAQLKAEITHTALLTKLVIADSTALNQLKKTGDTDPTPKKLTPKLEEICGTDKRAACQTAAQWVEDDNRKELKRLIQSLGTAGGNRQHIYEAEDELLSKATAKPAIDPEGAYISLQAKLASAQLGGKPDGATFRIEGAASNRETTCGTTGGKPTPGVQKSVAATLVCVCASDGTNQNNKGCTAGAGTQLTFTSEEAGQGTEYARLKAICDKSLSAKNEATAHYLSTIIDDITAELETGHGNDNKRGYLGWTESSSGVSDCDGSNTGGKGACAYFGETSGAVNKPSWLKDLNDAQAAAKNLEIAKTSWDHDEKELRKLNRTVIDLVRQQIINSIATTNSDGKPPSGNEKKLTEANCNAKDKETDCTSPCKWNNKAVDPKKKCTYNASKATAKHVPATQPQTGGTEATTGNCKGKLEPECTKAQECKWENNSCKDSSFTVDNKLAPIVYGFTSCGILSILAEIYKIFYNLICFTF</sequence>
<dbReference type="InterPro" id="IPR019609">
    <property type="entry name" value="Variant_surf_glycoprt_trypan_C"/>
</dbReference>
<keyword evidence="4" id="KW-0336">GPI-anchor</keyword>
<evidence type="ECO:0000256" key="4">
    <source>
        <dbReference type="ARBA" id="ARBA00022622"/>
    </source>
</evidence>
<evidence type="ECO:0000256" key="8">
    <source>
        <dbReference type="ARBA" id="ARBA00023288"/>
    </source>
</evidence>
<accession>A0A1J0R4D5</accession>
<dbReference type="VEuPathDB" id="TriTrypDB:Tb427_000077900"/>
<dbReference type="Gene3D" id="3.30.1680.40">
    <property type="match status" value="1"/>
</dbReference>
<feature type="domain" description="Trypanosome variant surface glycoprotein B-type N-terminal" evidence="10">
    <location>
        <begin position="35"/>
        <end position="377"/>
    </location>
</feature>
<evidence type="ECO:0000256" key="7">
    <source>
        <dbReference type="ARBA" id="ARBA00023180"/>
    </source>
</evidence>
<dbReference type="VEuPathDB" id="TriTrypDB:Tb1125.11.18550"/>
<evidence type="ECO:0000256" key="1">
    <source>
        <dbReference type="ARBA" id="ARBA00002523"/>
    </source>
</evidence>
<evidence type="ECO:0000313" key="11">
    <source>
        <dbReference type="EMBL" id="APD72693.1"/>
    </source>
</evidence>
<dbReference type="Pfam" id="PF10659">
    <property type="entry name" value="Trypan_glycop_C"/>
    <property type="match status" value="1"/>
</dbReference>
<dbReference type="Pfam" id="PF13206">
    <property type="entry name" value="VSG_B"/>
    <property type="match status" value="1"/>
</dbReference>
<reference evidence="11" key="1">
    <citation type="submission" date="2016-08" db="EMBL/GenBank/DDBJ databases">
        <title>VSG repertoire of Trypanosoma brucei EATRO 1125.</title>
        <authorList>
            <person name="Cross G.A."/>
        </authorList>
    </citation>
    <scope>NUCLEOTIDE SEQUENCE</scope>
    <source>
        <strain evidence="11">EATRO 1125</strain>
    </source>
</reference>
<dbReference type="EMBL" id="KX698737">
    <property type="protein sequence ID" value="APD72693.1"/>
    <property type="molecule type" value="Genomic_DNA"/>
</dbReference>
<keyword evidence="6" id="KW-0472">Membrane</keyword>
<feature type="domain" description="Trypanosome variant surface glycoprotein C-terminal" evidence="9">
    <location>
        <begin position="425"/>
        <end position="520"/>
    </location>
</feature>
<proteinExistence type="predicted"/>
<keyword evidence="7" id="KW-0325">Glycoprotein</keyword>
<evidence type="ECO:0000259" key="9">
    <source>
        <dbReference type="Pfam" id="PF10659"/>
    </source>
</evidence>